<evidence type="ECO:0000313" key="2">
    <source>
        <dbReference type="Proteomes" id="UP001457197"/>
    </source>
</evidence>
<sequence>MSEFLTDDGEIKDYDNPEHFVHITLDADGNAKSDRATVKVEG</sequence>
<proteinExistence type="predicted"/>
<accession>A0ABV1AUS9</accession>
<protein>
    <submittedName>
        <fullName evidence="1">Uncharacterized protein</fullName>
    </submittedName>
</protein>
<dbReference type="Proteomes" id="UP001457197">
    <property type="component" value="Unassembled WGS sequence"/>
</dbReference>
<dbReference type="EMBL" id="JBBMEO010000008">
    <property type="protein sequence ID" value="MEQ2361914.1"/>
    <property type="molecule type" value="Genomic_DNA"/>
</dbReference>
<evidence type="ECO:0000313" key="1">
    <source>
        <dbReference type="EMBL" id="MEQ2361914.1"/>
    </source>
</evidence>
<comment type="caution">
    <text evidence="1">The sequence shown here is derived from an EMBL/GenBank/DDBJ whole genome shotgun (WGS) entry which is preliminary data.</text>
</comment>
<keyword evidence="2" id="KW-1185">Reference proteome</keyword>
<name>A0ABV1AUS9_9FIRM</name>
<gene>
    <name evidence="1" type="ORF">WMO44_07100</name>
</gene>
<reference evidence="1 2" key="1">
    <citation type="submission" date="2024-03" db="EMBL/GenBank/DDBJ databases">
        <title>Human intestinal bacterial collection.</title>
        <authorList>
            <person name="Pauvert C."/>
            <person name="Hitch T.C.A."/>
            <person name="Clavel T."/>
        </authorList>
    </citation>
    <scope>NUCLEOTIDE SEQUENCE [LARGE SCALE GENOMIC DNA]</scope>
    <source>
        <strain evidence="1 2">CLA-AA-H175</strain>
    </source>
</reference>
<organism evidence="1 2">
    <name type="scientific">Faecalibacterium tardum</name>
    <dbReference type="NCBI Taxonomy" id="3133156"/>
    <lineage>
        <taxon>Bacteria</taxon>
        <taxon>Bacillati</taxon>
        <taxon>Bacillota</taxon>
        <taxon>Clostridia</taxon>
        <taxon>Eubacteriales</taxon>
        <taxon>Oscillospiraceae</taxon>
        <taxon>Faecalibacterium</taxon>
    </lineage>
</organism>